<dbReference type="Proteomes" id="UP000492821">
    <property type="component" value="Unassembled WGS sequence"/>
</dbReference>
<name>A0A7E4VNH3_PANRE</name>
<evidence type="ECO:0000313" key="2">
    <source>
        <dbReference type="Proteomes" id="UP000492821"/>
    </source>
</evidence>
<keyword evidence="2" id="KW-1185">Reference proteome</keyword>
<proteinExistence type="predicted"/>
<dbReference type="AlphaFoldDB" id="A0A7E4VNH3"/>
<evidence type="ECO:0000256" key="1">
    <source>
        <dbReference type="SAM" id="MobiDB-lite"/>
    </source>
</evidence>
<evidence type="ECO:0000313" key="3">
    <source>
        <dbReference type="WBParaSite" id="Pan_g22708.t1"/>
    </source>
</evidence>
<sequence length="153" mass="17361">MVALSPIERKMSERRGKRLFMAASGWYAYSTYEQSVRPFPLAFDKKYPEPAFAKPHLPRSTYKAAATDDPDLSRAAPRRRRRRRLCDNAGIKSNTTTTTTDQPPIVEHESADLATMTVRGLRGSRSRGTRPSTSIDVQANIIHLNWYDGVKMF</sequence>
<accession>A0A7E4VNH3</accession>
<dbReference type="WBParaSite" id="Pan_g22708.t1">
    <property type="protein sequence ID" value="Pan_g22708.t1"/>
    <property type="gene ID" value="Pan_g22708"/>
</dbReference>
<protein>
    <submittedName>
        <fullName evidence="3">Uncharacterized protein</fullName>
    </submittedName>
</protein>
<feature type="region of interest" description="Disordered" evidence="1">
    <location>
        <begin position="50"/>
        <end position="103"/>
    </location>
</feature>
<organism evidence="2 3">
    <name type="scientific">Panagrellus redivivus</name>
    <name type="common">Microworm</name>
    <dbReference type="NCBI Taxonomy" id="6233"/>
    <lineage>
        <taxon>Eukaryota</taxon>
        <taxon>Metazoa</taxon>
        <taxon>Ecdysozoa</taxon>
        <taxon>Nematoda</taxon>
        <taxon>Chromadorea</taxon>
        <taxon>Rhabditida</taxon>
        <taxon>Tylenchina</taxon>
        <taxon>Panagrolaimomorpha</taxon>
        <taxon>Panagrolaimoidea</taxon>
        <taxon>Panagrolaimidae</taxon>
        <taxon>Panagrellus</taxon>
    </lineage>
</organism>
<reference evidence="2" key="1">
    <citation type="journal article" date="2013" name="Genetics">
        <title>The draft genome and transcriptome of Panagrellus redivivus are shaped by the harsh demands of a free-living lifestyle.</title>
        <authorList>
            <person name="Srinivasan J."/>
            <person name="Dillman A.R."/>
            <person name="Macchietto M.G."/>
            <person name="Heikkinen L."/>
            <person name="Lakso M."/>
            <person name="Fracchia K.M."/>
            <person name="Antoshechkin I."/>
            <person name="Mortazavi A."/>
            <person name="Wong G."/>
            <person name="Sternberg P.W."/>
        </authorList>
    </citation>
    <scope>NUCLEOTIDE SEQUENCE [LARGE SCALE GENOMIC DNA]</scope>
    <source>
        <strain evidence="2">MT8872</strain>
    </source>
</reference>
<reference evidence="3" key="2">
    <citation type="submission" date="2020-10" db="UniProtKB">
        <authorList>
            <consortium name="WormBaseParasite"/>
        </authorList>
    </citation>
    <scope>IDENTIFICATION</scope>
</reference>